<gene>
    <name evidence="1" type="ORF">L288_09960</name>
</gene>
<organism evidence="1 2">
    <name type="scientific">Sphingobium quisquiliarum P25</name>
    <dbReference type="NCBI Taxonomy" id="1329909"/>
    <lineage>
        <taxon>Bacteria</taxon>
        <taxon>Pseudomonadati</taxon>
        <taxon>Pseudomonadota</taxon>
        <taxon>Alphaproteobacteria</taxon>
        <taxon>Sphingomonadales</taxon>
        <taxon>Sphingomonadaceae</taxon>
        <taxon>Sphingobium</taxon>
    </lineage>
</organism>
<evidence type="ECO:0000313" key="1">
    <source>
        <dbReference type="EMBL" id="EQB07420.1"/>
    </source>
</evidence>
<protein>
    <submittedName>
        <fullName evidence="1">Uncharacterized protein</fullName>
    </submittedName>
</protein>
<sequence length="49" mass="5528">MIDFKQIESVSGPSDFDPAAKKTLVPLQDFQPPFSTVRHAKDWVKAILQ</sequence>
<dbReference type="Proteomes" id="UP000015525">
    <property type="component" value="Unassembled WGS sequence"/>
</dbReference>
<name>T0I6W7_9SPHN</name>
<keyword evidence="2" id="KW-1185">Reference proteome</keyword>
<accession>T0I6W7</accession>
<evidence type="ECO:0000313" key="2">
    <source>
        <dbReference type="Proteomes" id="UP000015525"/>
    </source>
</evidence>
<comment type="caution">
    <text evidence="1">The sequence shown here is derived from an EMBL/GenBank/DDBJ whole genome shotgun (WGS) entry which is preliminary data.</text>
</comment>
<dbReference type="EMBL" id="ATHO01000081">
    <property type="protein sequence ID" value="EQB07420.1"/>
    <property type="molecule type" value="Genomic_DNA"/>
</dbReference>
<dbReference type="PATRIC" id="fig|1329909.3.peg.1922"/>
<reference evidence="1 2" key="1">
    <citation type="journal article" date="2013" name="Genome Announc.">
        <title>Draft Genome Sequence of Sphingobium quisquiliarum Strain P25T, a Novel Hexachlorocyclohexane (HCH)-Degrading Bacterium Isolated from an HCH Dumpsite.</title>
        <authorList>
            <person name="Kumar Singh A."/>
            <person name="Sangwan N."/>
            <person name="Sharma A."/>
            <person name="Gupta V."/>
            <person name="Khurana J.P."/>
            <person name="Lal R."/>
        </authorList>
    </citation>
    <scope>NUCLEOTIDE SEQUENCE [LARGE SCALE GENOMIC DNA]</scope>
    <source>
        <strain evidence="1 2">P25</strain>
    </source>
</reference>
<dbReference type="AlphaFoldDB" id="T0I6W7"/>
<proteinExistence type="predicted"/>